<accession>A0A250KLC5</accession>
<evidence type="ECO:0000313" key="2">
    <source>
        <dbReference type="EMBL" id="BBA32540.1"/>
    </source>
</evidence>
<dbReference type="Proteomes" id="UP000266313">
    <property type="component" value="Chromosome"/>
</dbReference>
<evidence type="ECO:0000313" key="3">
    <source>
        <dbReference type="Proteomes" id="UP000266313"/>
    </source>
</evidence>
<proteinExistence type="predicted"/>
<dbReference type="AlphaFoldDB" id="A0A250KLC5"/>
<dbReference type="InterPro" id="IPR051706">
    <property type="entry name" value="Glycosyltransferase_domain"/>
</dbReference>
<dbReference type="Pfam" id="PF12919">
    <property type="entry name" value="TcdA_TcdB"/>
    <property type="match status" value="1"/>
</dbReference>
<dbReference type="InterPro" id="IPR024770">
    <property type="entry name" value="TcdA/TcdB_cat"/>
</dbReference>
<name>A0A250KLC5_9GAMM</name>
<dbReference type="GO" id="GO:0000030">
    <property type="term" value="F:mannosyltransferase activity"/>
    <property type="evidence" value="ECO:0007669"/>
    <property type="project" value="TreeGrafter"/>
</dbReference>
<evidence type="ECO:0000259" key="1">
    <source>
        <dbReference type="Pfam" id="PF12919"/>
    </source>
</evidence>
<dbReference type="PANTHER" id="PTHR32385:SF15">
    <property type="entry name" value="INOSITOL PHOSPHOCERAMIDE MANNOSYLTRANSFERASE 1"/>
    <property type="match status" value="1"/>
</dbReference>
<keyword evidence="3" id="KW-1185">Reference proteome</keyword>
<dbReference type="InterPro" id="IPR029044">
    <property type="entry name" value="Nucleotide-diphossugar_trans"/>
</dbReference>
<dbReference type="RefSeq" id="WP_119628316.1">
    <property type="nucleotide sequence ID" value="NZ_AP017928.1"/>
</dbReference>
<dbReference type="GO" id="GO:0016020">
    <property type="term" value="C:membrane"/>
    <property type="evidence" value="ECO:0007669"/>
    <property type="project" value="GOC"/>
</dbReference>
<dbReference type="Gene3D" id="3.90.550.20">
    <property type="match status" value="1"/>
</dbReference>
<dbReference type="SUPFAM" id="SSF53448">
    <property type="entry name" value="Nucleotide-diphospho-sugar transferases"/>
    <property type="match status" value="1"/>
</dbReference>
<dbReference type="EMBL" id="AP017928">
    <property type="protein sequence ID" value="BBA32540.1"/>
    <property type="molecule type" value="Genomic_DNA"/>
</dbReference>
<dbReference type="KEGG" id="mmai:sS8_0575"/>
<dbReference type="PANTHER" id="PTHR32385">
    <property type="entry name" value="MANNOSYL PHOSPHORYLINOSITOL CERAMIDE SYNTHASE"/>
    <property type="match status" value="1"/>
</dbReference>
<dbReference type="GO" id="GO:0051999">
    <property type="term" value="P:mannosyl-inositol phosphorylceramide biosynthetic process"/>
    <property type="evidence" value="ECO:0007669"/>
    <property type="project" value="TreeGrafter"/>
</dbReference>
<sequence length="343" mass="40097">MKPVPKQIHIIWLGSALPERSQVCVQTFTQMNPDWWVNLWIDSAQLLTGQRVDITKGYYESKHGPGSFNVRKKQKLAHLLGDTATDDDTKRYLKDRFGFNSSVADLKKAMALSFMEKFCSRHYITLRDISEITGLNNNPFYQREMVRRGTNFGAASDILRVEILYRFGGVYFDTDVLCLEPLGSILAEQSHPRWAAVHNKWRNGRITREEWFGDEFWRQSGHMWPPGLSNSIIASHPKCQGLDKYRAMIKENYRQVDSGRLDFKYYDDMKNATIEMTGPAAVTRVTGFNKRYKETEGQANKIENKKGKEAALEFQFQECLYLRDHWYFPMYLISDQYFGSWWK</sequence>
<reference evidence="2 3" key="1">
    <citation type="submission" date="2016-12" db="EMBL/GenBank/DDBJ databases">
        <title>Genome sequencing of Methylocaldum marinum.</title>
        <authorList>
            <person name="Takeuchi M."/>
            <person name="Kamagata Y."/>
            <person name="Hiraoka S."/>
            <person name="Oshima K."/>
            <person name="Hattori M."/>
            <person name="Iwasaki W."/>
        </authorList>
    </citation>
    <scope>NUCLEOTIDE SEQUENCE [LARGE SCALE GENOMIC DNA]</scope>
    <source>
        <strain evidence="2 3">S8</strain>
    </source>
</reference>
<feature type="domain" description="GT44" evidence="1">
    <location>
        <begin position="83"/>
        <end position="177"/>
    </location>
</feature>
<dbReference type="OrthoDB" id="9802987at2"/>
<gene>
    <name evidence="2" type="ORF">sS8_0575</name>
</gene>
<organism evidence="2 3">
    <name type="scientific">Methylocaldum marinum</name>
    <dbReference type="NCBI Taxonomy" id="1432792"/>
    <lineage>
        <taxon>Bacteria</taxon>
        <taxon>Pseudomonadati</taxon>
        <taxon>Pseudomonadota</taxon>
        <taxon>Gammaproteobacteria</taxon>
        <taxon>Methylococcales</taxon>
        <taxon>Methylococcaceae</taxon>
        <taxon>Methylocaldum</taxon>
    </lineage>
</organism>
<protein>
    <recommendedName>
        <fullName evidence="1">GT44 domain-containing protein</fullName>
    </recommendedName>
</protein>